<dbReference type="NCBIfam" id="TIGR00173">
    <property type="entry name" value="menD"/>
    <property type="match status" value="1"/>
</dbReference>
<comment type="cofactor">
    <cofactor evidence="6">
        <name>Mg(2+)</name>
        <dbReference type="ChEBI" id="CHEBI:18420"/>
    </cofactor>
    <cofactor evidence="6">
        <name>Mn(2+)</name>
        <dbReference type="ChEBI" id="CHEBI:29035"/>
    </cofactor>
</comment>
<dbReference type="InterPro" id="IPR011766">
    <property type="entry name" value="TPP_enzyme_TPP-bd"/>
</dbReference>
<keyword evidence="5 6" id="KW-0464">Manganese</keyword>
<accession>A0ABV9AH20</accession>
<evidence type="ECO:0000256" key="5">
    <source>
        <dbReference type="ARBA" id="ARBA00023211"/>
    </source>
</evidence>
<evidence type="ECO:0000259" key="8">
    <source>
        <dbReference type="Pfam" id="PF02776"/>
    </source>
</evidence>
<evidence type="ECO:0000256" key="4">
    <source>
        <dbReference type="ARBA" id="ARBA00023052"/>
    </source>
</evidence>
<evidence type="ECO:0000256" key="3">
    <source>
        <dbReference type="ARBA" id="ARBA00022842"/>
    </source>
</evidence>
<dbReference type="PANTHER" id="PTHR42916">
    <property type="entry name" value="2-SUCCINYL-5-ENOLPYRUVYL-6-HYDROXY-3-CYCLOHEXENE-1-CARBOXYLATE SYNTHASE"/>
    <property type="match status" value="1"/>
</dbReference>
<feature type="domain" description="Thiamine pyrophosphate enzyme N-terminal TPP-binding" evidence="8">
    <location>
        <begin position="17"/>
        <end position="133"/>
    </location>
</feature>
<comment type="pathway">
    <text evidence="6">Quinol/quinone metabolism; menaquinone biosynthesis.</text>
</comment>
<dbReference type="PIRSF" id="PIRSF004983">
    <property type="entry name" value="MenD"/>
    <property type="match status" value="1"/>
</dbReference>
<dbReference type="EC" id="2.2.1.9" evidence="6"/>
<dbReference type="InterPro" id="IPR004433">
    <property type="entry name" value="MenaQ_synth_MenD"/>
</dbReference>
<dbReference type="Proteomes" id="UP001595839">
    <property type="component" value="Unassembled WGS sequence"/>
</dbReference>
<evidence type="ECO:0000259" key="7">
    <source>
        <dbReference type="Pfam" id="PF02775"/>
    </source>
</evidence>
<proteinExistence type="inferred from homology"/>
<sequence>MWAESTTAQASGPSVIAAVVVDELVRGGIETFVYCPGSRNGPIGFELSRREAAGDLRLHVRLDERSAAFLALGMTKATGLPTAVVTTSGTAVANLLPAVTEAHYSRIPLVLVTANRPLAELGTGASQTVEQTQLLASQVLHVQHLQVGTEPDPAMNGSVRSQICHTLAIGRGRLRGRPGPVQIDVPLSSGLPPASRVVPFPSGRPEGRPWIRTAPRDRAAAAPHAIDLTRGTILVAGDGADLDAVPATVPCVVEPTVDAGGRRTLHPWVLDHIRPEQVVVCGRPTLHRQVGVLLARRDVSTVLVSDGDDDWVYAAPHIDVVTAHPVFGGAVSPSWAEQLEHVDRTVRRAWSDTLRDDGHRRTGLGVANAVLDALEPDDLLWLGASNPVRDVSLTGCPPFGVRALSNRGVAGIDGTVSAAVGAAVASPDRTVVALVGDLTFAHDSAALQTGVLEQVPDNLIVVVSNDAGGGIFELLEQGHPLYRSAPFDNTFERIYGTPQNVDFAALCGAYAVSHRTVDTDELGAALRVARRAKRPVVLEVPVTRTTLRGIHAAARQRVGASLNADASALIS</sequence>
<reference evidence="10" key="1">
    <citation type="journal article" date="2019" name="Int. J. Syst. Evol. Microbiol.">
        <title>The Global Catalogue of Microorganisms (GCM) 10K type strain sequencing project: providing services to taxonomists for standard genome sequencing and annotation.</title>
        <authorList>
            <consortium name="The Broad Institute Genomics Platform"/>
            <consortium name="The Broad Institute Genome Sequencing Center for Infectious Disease"/>
            <person name="Wu L."/>
            <person name="Ma J."/>
        </authorList>
    </citation>
    <scope>NUCLEOTIDE SEQUENCE [LARGE SCALE GENOMIC DNA]</scope>
    <source>
        <strain evidence="10">CGMCC 4.7177</strain>
    </source>
</reference>
<comment type="similarity">
    <text evidence="6">Belongs to the TPP enzyme family. MenD subfamily.</text>
</comment>
<dbReference type="PANTHER" id="PTHR42916:SF1">
    <property type="entry name" value="PROTEIN PHYLLO, CHLOROPLASTIC"/>
    <property type="match status" value="1"/>
</dbReference>
<evidence type="ECO:0000256" key="1">
    <source>
        <dbReference type="ARBA" id="ARBA00022679"/>
    </source>
</evidence>
<comment type="function">
    <text evidence="6">Catalyzes the thiamine diphosphate-dependent decarboxylation of 2-oxoglutarate and the subsequent addition of the resulting succinic semialdehyde-thiamine pyrophosphate anion to isochorismate to yield 2-succinyl-5-enolpyruvyl-6-hydroxy-3-cyclohexene-1-carboxylate (SEPHCHC).</text>
</comment>
<evidence type="ECO:0000256" key="2">
    <source>
        <dbReference type="ARBA" id="ARBA00022723"/>
    </source>
</evidence>
<dbReference type="InterPro" id="IPR012001">
    <property type="entry name" value="Thiamin_PyroP_enz_TPP-bd_dom"/>
</dbReference>
<dbReference type="InterPro" id="IPR029061">
    <property type="entry name" value="THDP-binding"/>
</dbReference>
<gene>
    <name evidence="6 9" type="primary">menD</name>
    <name evidence="9" type="ORF">ACFPIH_06510</name>
</gene>
<keyword evidence="2 6" id="KW-0479">Metal-binding</keyword>
<name>A0ABV9AH20_9ACTN</name>
<dbReference type="Gene3D" id="3.40.50.970">
    <property type="match status" value="2"/>
</dbReference>
<evidence type="ECO:0000313" key="9">
    <source>
        <dbReference type="EMBL" id="MFC4499177.1"/>
    </source>
</evidence>
<dbReference type="Pfam" id="PF02776">
    <property type="entry name" value="TPP_enzyme_N"/>
    <property type="match status" value="1"/>
</dbReference>
<comment type="pathway">
    <text evidence="6">Quinol/quinone metabolism; 1,4-dihydroxy-2-naphthoate biosynthesis; 1,4-dihydroxy-2-naphthoate from chorismate: step 2/7.</text>
</comment>
<dbReference type="CDD" id="cd02009">
    <property type="entry name" value="TPP_SHCHC_synthase"/>
    <property type="match status" value="1"/>
</dbReference>
<keyword evidence="10" id="KW-1185">Reference proteome</keyword>
<comment type="subunit">
    <text evidence="6">Homodimer.</text>
</comment>
<dbReference type="RefSeq" id="WP_381182138.1">
    <property type="nucleotide sequence ID" value="NZ_JBHSFK010000003.1"/>
</dbReference>
<organism evidence="9 10">
    <name type="scientific">Streptomyces vulcanius</name>
    <dbReference type="NCBI Taxonomy" id="1441876"/>
    <lineage>
        <taxon>Bacteria</taxon>
        <taxon>Bacillati</taxon>
        <taxon>Actinomycetota</taxon>
        <taxon>Actinomycetes</taxon>
        <taxon>Kitasatosporales</taxon>
        <taxon>Streptomycetaceae</taxon>
        <taxon>Streptomyces</taxon>
    </lineage>
</organism>
<dbReference type="HAMAP" id="MF_01659">
    <property type="entry name" value="MenD"/>
    <property type="match status" value="1"/>
</dbReference>
<dbReference type="EMBL" id="JBHSFK010000003">
    <property type="protein sequence ID" value="MFC4499177.1"/>
    <property type="molecule type" value="Genomic_DNA"/>
</dbReference>
<keyword evidence="1 6" id="KW-0808">Transferase</keyword>
<evidence type="ECO:0000256" key="6">
    <source>
        <dbReference type="HAMAP-Rule" id="MF_01659"/>
    </source>
</evidence>
<keyword evidence="3 6" id="KW-0460">Magnesium</keyword>
<comment type="cofactor">
    <cofactor evidence="6">
        <name>thiamine diphosphate</name>
        <dbReference type="ChEBI" id="CHEBI:58937"/>
    </cofactor>
    <text evidence="6">Binds 1 thiamine pyrophosphate per subunit.</text>
</comment>
<dbReference type="SUPFAM" id="SSF52518">
    <property type="entry name" value="Thiamin diphosphate-binding fold (THDP-binding)"/>
    <property type="match status" value="2"/>
</dbReference>
<comment type="catalytic activity">
    <reaction evidence="6">
        <text>isochorismate + 2-oxoglutarate + H(+) = 5-enolpyruvoyl-6-hydroxy-2-succinyl-cyclohex-3-ene-1-carboxylate + CO2</text>
        <dbReference type="Rhea" id="RHEA:25593"/>
        <dbReference type="ChEBI" id="CHEBI:15378"/>
        <dbReference type="ChEBI" id="CHEBI:16526"/>
        <dbReference type="ChEBI" id="CHEBI:16810"/>
        <dbReference type="ChEBI" id="CHEBI:29780"/>
        <dbReference type="ChEBI" id="CHEBI:58818"/>
        <dbReference type="EC" id="2.2.1.9"/>
    </reaction>
</comment>
<keyword evidence="6" id="KW-0474">Menaquinone biosynthesis</keyword>
<evidence type="ECO:0000313" key="10">
    <source>
        <dbReference type="Proteomes" id="UP001595839"/>
    </source>
</evidence>
<dbReference type="Pfam" id="PF02775">
    <property type="entry name" value="TPP_enzyme_C"/>
    <property type="match status" value="1"/>
</dbReference>
<comment type="caution">
    <text evidence="9">The sequence shown here is derived from an EMBL/GenBank/DDBJ whole genome shotgun (WGS) entry which is preliminary data.</text>
</comment>
<dbReference type="GO" id="GO:0070204">
    <property type="term" value="F:2-succinyl-5-enolpyruvyl-6-hydroxy-3-cyclohexene-1-carboxylic-acid synthase activity"/>
    <property type="evidence" value="ECO:0007669"/>
    <property type="project" value="UniProtKB-EC"/>
</dbReference>
<keyword evidence="4 6" id="KW-0786">Thiamine pyrophosphate</keyword>
<feature type="domain" description="Thiamine pyrophosphate enzyme TPP-binding" evidence="7">
    <location>
        <begin position="408"/>
        <end position="540"/>
    </location>
</feature>
<protein>
    <recommendedName>
        <fullName evidence="6">2-succinyl-5-enolpyruvyl-6-hydroxy-3-cyclohexene-1-carboxylate synthase</fullName>
        <shortName evidence="6">SEPHCHC synthase</shortName>
        <ecNumber evidence="6">2.2.1.9</ecNumber>
    </recommendedName>
    <alternativeName>
        <fullName evidence="6">Menaquinone biosynthesis protein MenD</fullName>
    </alternativeName>
</protein>